<comment type="caution">
    <text evidence="1">The sequence shown here is derived from an EMBL/GenBank/DDBJ whole genome shotgun (WGS) entry which is preliminary data.</text>
</comment>
<proteinExistence type="predicted"/>
<organism evidence="1 3">
    <name type="scientific">Rotaria sordida</name>
    <dbReference type="NCBI Taxonomy" id="392033"/>
    <lineage>
        <taxon>Eukaryota</taxon>
        <taxon>Metazoa</taxon>
        <taxon>Spiralia</taxon>
        <taxon>Gnathifera</taxon>
        <taxon>Rotifera</taxon>
        <taxon>Eurotatoria</taxon>
        <taxon>Bdelloidea</taxon>
        <taxon>Philodinida</taxon>
        <taxon>Philodinidae</taxon>
        <taxon>Rotaria</taxon>
    </lineage>
</organism>
<accession>A0A815G449</accession>
<dbReference type="Gene3D" id="2.120.10.30">
    <property type="entry name" value="TolB, C-terminal domain"/>
    <property type="match status" value="1"/>
</dbReference>
<protein>
    <submittedName>
        <fullName evidence="1">Uncharacterized protein</fullName>
    </submittedName>
</protein>
<evidence type="ECO:0000313" key="3">
    <source>
        <dbReference type="Proteomes" id="UP000663854"/>
    </source>
</evidence>
<evidence type="ECO:0000313" key="1">
    <source>
        <dbReference type="EMBL" id="CAF1333685.1"/>
    </source>
</evidence>
<name>A0A815G449_9BILA</name>
<sequence length="280" mass="31459">MDNFGNILQGRLMNSSSGRFWQWRNLTGDMSSGIAGITVANNYKNIAIGLMSKSGLLSSNGHSFSILATDLNSCHYVVILPTKNIMLYTDAHQHIYQVDLITKKQSILLDHVGGSAGTRGLVYDSINNWIYFSGVQLMRSRPDGTELQNITQHLNLNNEKLGFQIALDNHFDPKNPRVYLAFDGGLYMAYTDGSQEKLVYSSSAETNFVGPYGVAIGVDPFDNKRYIYWCRGRRSKEAYLERSILDNDGQLTTIESLWNDSSTKAGQWLYALALVPWKFQ</sequence>
<dbReference type="AlphaFoldDB" id="A0A815G449"/>
<dbReference type="SUPFAM" id="SSF63825">
    <property type="entry name" value="YWTD domain"/>
    <property type="match status" value="1"/>
</dbReference>
<keyword evidence="4" id="KW-1185">Reference proteome</keyword>
<reference evidence="1" key="1">
    <citation type="submission" date="2021-02" db="EMBL/GenBank/DDBJ databases">
        <authorList>
            <person name="Nowell W R."/>
        </authorList>
    </citation>
    <scope>NUCLEOTIDE SEQUENCE</scope>
</reference>
<dbReference type="EMBL" id="CAJNOL010004700">
    <property type="protein sequence ID" value="CAF1593139.1"/>
    <property type="molecule type" value="Genomic_DNA"/>
</dbReference>
<gene>
    <name evidence="2" type="ORF">JXQ802_LOCUS47449</name>
    <name evidence="1" type="ORF">PYM288_LOCUS31541</name>
</gene>
<dbReference type="EMBL" id="CAJNOH010003369">
    <property type="protein sequence ID" value="CAF1333685.1"/>
    <property type="molecule type" value="Genomic_DNA"/>
</dbReference>
<dbReference type="InterPro" id="IPR011042">
    <property type="entry name" value="6-blade_b-propeller_TolB-like"/>
</dbReference>
<evidence type="ECO:0000313" key="4">
    <source>
        <dbReference type="Proteomes" id="UP000663870"/>
    </source>
</evidence>
<evidence type="ECO:0000313" key="2">
    <source>
        <dbReference type="EMBL" id="CAF1593139.1"/>
    </source>
</evidence>
<dbReference type="Proteomes" id="UP000663854">
    <property type="component" value="Unassembled WGS sequence"/>
</dbReference>
<dbReference type="Proteomes" id="UP000663870">
    <property type="component" value="Unassembled WGS sequence"/>
</dbReference>